<protein>
    <recommendedName>
        <fullName evidence="2">Putative zinc-finger domain-containing protein</fullName>
    </recommendedName>
</protein>
<reference evidence="3 4" key="1">
    <citation type="journal article" date="2016" name="Mol. Biol. Evol.">
        <title>Genome-Wide Survey of Gut Fungi (Harpellales) Reveals the First Horizontally Transferred Ubiquitin Gene from a Mosquito Host.</title>
        <authorList>
            <person name="Wang Y."/>
            <person name="White M.M."/>
            <person name="Kvist S."/>
            <person name="Moncalvo J.M."/>
        </authorList>
    </citation>
    <scope>NUCLEOTIDE SEQUENCE [LARGE SCALE GENOMIC DNA]</scope>
    <source>
        <strain evidence="3 4">ALG-7-W6</strain>
    </source>
</reference>
<evidence type="ECO:0000313" key="3">
    <source>
        <dbReference type="EMBL" id="OLY77990.1"/>
    </source>
</evidence>
<evidence type="ECO:0000313" key="4">
    <source>
        <dbReference type="Proteomes" id="UP000187455"/>
    </source>
</evidence>
<feature type="region of interest" description="Disordered" evidence="1">
    <location>
        <begin position="28"/>
        <end position="98"/>
    </location>
</feature>
<dbReference type="InterPro" id="IPR019607">
    <property type="entry name" value="Putative_zinc-finger_domain"/>
</dbReference>
<feature type="compositionally biased region" description="Polar residues" evidence="1">
    <location>
        <begin position="447"/>
        <end position="461"/>
    </location>
</feature>
<feature type="domain" description="Putative zinc-finger" evidence="2">
    <location>
        <begin position="998"/>
        <end position="1019"/>
    </location>
</feature>
<feature type="region of interest" description="Disordered" evidence="1">
    <location>
        <begin position="447"/>
        <end position="466"/>
    </location>
</feature>
<organism evidence="3 4">
    <name type="scientific">Smittium mucronatum</name>
    <dbReference type="NCBI Taxonomy" id="133383"/>
    <lineage>
        <taxon>Eukaryota</taxon>
        <taxon>Fungi</taxon>
        <taxon>Fungi incertae sedis</taxon>
        <taxon>Zoopagomycota</taxon>
        <taxon>Kickxellomycotina</taxon>
        <taxon>Harpellomycetes</taxon>
        <taxon>Harpellales</taxon>
        <taxon>Legeriomycetaceae</taxon>
        <taxon>Smittium</taxon>
    </lineage>
</organism>
<accession>A0A1R0GM86</accession>
<evidence type="ECO:0000259" key="2">
    <source>
        <dbReference type="Pfam" id="PF10650"/>
    </source>
</evidence>
<feature type="compositionally biased region" description="Polar residues" evidence="1">
    <location>
        <begin position="36"/>
        <end position="59"/>
    </location>
</feature>
<feature type="compositionally biased region" description="Acidic residues" evidence="1">
    <location>
        <begin position="86"/>
        <end position="97"/>
    </location>
</feature>
<gene>
    <name evidence="3" type="ORF">AYI68_g7969</name>
</gene>
<keyword evidence="4" id="KW-1185">Reference proteome</keyword>
<feature type="region of interest" description="Disordered" evidence="1">
    <location>
        <begin position="333"/>
        <end position="390"/>
    </location>
</feature>
<dbReference type="Pfam" id="PF10650">
    <property type="entry name" value="zf-C3H1"/>
    <property type="match status" value="1"/>
</dbReference>
<dbReference type="STRING" id="133383.A0A1R0GM86"/>
<proteinExistence type="predicted"/>
<feature type="compositionally biased region" description="Polar residues" evidence="1">
    <location>
        <begin position="343"/>
        <end position="361"/>
    </location>
</feature>
<sequence length="1923" mass="219117">MDNDNQSQPYPKLASSAIDQLRAAALASMKSDTRLNHNISNDEPTENSRTPTGNESPKSPLNDFYVNEIPNNIQNDSIYPFNSDREEGEVSDDDDDDYSNHLPKIAQYKKAKSHFRRIFNEKKRKASNDSYFKKKFKKVFVDEIPSLSQQSEPSKITQKLLGNALEIKSEICSGESIENSYDSGEIWENSSSSNNSISPHATDLSNSLAARDFDSVLLAIEKNEPDFNEIGSYDADSLYKDFLHSDLEDQNSEFNTIKTDSTISVISVSDHSSSISNLTPCIPTENGVVKAETTFDNQLLGVNLTMNNINHIIQEYSNDQIETIKPTKFANSNSQIDKDYYPNKSSNHQIYMPSSPNSQSEIDMDLGSDSDSSLHYQNSNQKDLGVSQKNILSNSKVSPFKKSKALNESISFRATQNLPPSQTQFGSVNPDQSFSLLLEISDTGDSCSDQELYPSQSSRNIDSFPVKRSGLNENKNILEEFRNLSNSNISKMSKNFNSQPIKASKIVSPSPYIDPDSLIMKPNNLTPLSLDDSIFNQNHGYQILSREKKLAELKMEYQRRLKLIENKKSNPEPKNVITHTESSNPAALKDIKIETSSDLNHNYFNEKLFNSSFPSSKTNNSNPKNPTDSILNEPKVTKSESVNLKIRHPLSEKLELPPNLKDLKAKLMDCMKNRTELMLKLSEIQAQLMDTDFEIVDLHSKMNSIIFERFHSSPMSNSDILLAPSQPNSFQREPSNITTFPSKHNLPKTGLNTNEPTSNTKLSFTTNKLNLNLDSFKNYPSNSLHHPSKPLPTQAIKSKYDLNMLYPKKPHAKNVLLPQSETNLNNRVNSPEFVKDNFHTGDSKVKINLLTDSTIKRISTFSLKPKPASFNLDQAFLSISSITGFVDFVIHFLELNSQPPPNNKHNHIRTKNLVKSRGIYYSNPEKCLLLTFPSKLPLNSSYSLNNSKPTISSIITKDKNVYTKYKSIVSSGLKSILLGDFTQKNPYSQQVSLEDSKICTYESSGGYCNDDNCRSVHFKDFNTLKIDEIIFYLSHYPTFSEKSKGFEYYKHLKDLFISLSDKIVTEVKVIEILRNNWKSLVNSPNFIAFKSFEAPSNFNTNSLINNKNSPILDIKSQNKDFSFQKLLKNRLKRLETTSEIEELFWKQFLINPTSYQPQSVSKAVKTNWVIPMVNKKLFQLVKFHFSRVKLDKLSSSVKKSKNNAFKRYYEVETTTDLNDGFKVLEDDIIGCALNGIIDRVQKFELLEIPDFFNEKFHLDVVDFLMGLCQSDNFKSPDLLDLTLEYIVQTKSLNSKFDSNISLIESHYPNKFKSGIRKLFIVCMKYLDSESEFSEKIDKIKIKKLVSNLNEICKLASKLVLIKDQCELFTTSSIVVLVWQMHWSFFNFLIKSYSINTGRSCLDINSEEFSASLGLYLWMRSLLSSKSDGHFSSILGKSPSFLMQKYFYDKKSTSTTKNGFENRFGLQEHNSGDISLDEIINIPEAYLELNKLESTSLRKMVVISIPPKYVLQKEITNSITICNLNVSNWFTLWMIFFCTVFDPNYIGSRDGMGMTLGSLCGETICSIEENKMKYISLRSNDEIPIKIIAESIDVLTRIVHLNSKKTALFPIFSSLEQSIYNLTFPKTGISETINFNSESLVLPKSTKIFLKTYPISPQTSFEKVIENLKSEDAPKGPFSIDEWINNLFNISSLVAPDDFGIVNLISSRLNHSNEFRQISLSILSHIRIFIKSKSIGFKDVSSFKLPRALEYLGNYVKMRTIDTVPQLFSPESEFFKLDFQKMNSLELILQCRNALFELLGYGFEFGQLVVKREDKSHQLIENLTQNPGLWLLSAFFHYNYTEKSDPDHLISKMDGFFCECFNRLLNSPTKNVSPDYNLVLLWSEYVQMNIQKGFPVKIFNEMENFFSSIQTLGAKRCGMYQHHT</sequence>
<comment type="caution">
    <text evidence="3">The sequence shown here is derived from an EMBL/GenBank/DDBJ whole genome shotgun (WGS) entry which is preliminary data.</text>
</comment>
<feature type="region of interest" description="Disordered" evidence="1">
    <location>
        <begin position="610"/>
        <end position="638"/>
    </location>
</feature>
<feature type="region of interest" description="Disordered" evidence="1">
    <location>
        <begin position="739"/>
        <end position="760"/>
    </location>
</feature>
<feature type="compositionally biased region" description="Polar residues" evidence="1">
    <location>
        <begin position="375"/>
        <end position="390"/>
    </location>
</feature>
<feature type="compositionally biased region" description="Low complexity" evidence="1">
    <location>
        <begin position="610"/>
        <end position="627"/>
    </location>
</feature>
<evidence type="ECO:0000256" key="1">
    <source>
        <dbReference type="SAM" id="MobiDB-lite"/>
    </source>
</evidence>
<dbReference type="EMBL" id="LSSL01007448">
    <property type="protein sequence ID" value="OLY77990.1"/>
    <property type="molecule type" value="Genomic_DNA"/>
</dbReference>
<name>A0A1R0GM86_9FUNG</name>
<dbReference type="Proteomes" id="UP000187455">
    <property type="component" value="Unassembled WGS sequence"/>
</dbReference>
<feature type="compositionally biased region" description="Polar residues" evidence="1">
    <location>
        <begin position="750"/>
        <end position="760"/>
    </location>
</feature>
<dbReference type="OrthoDB" id="1922977at2759"/>